<dbReference type="AlphaFoldDB" id="A0A1M4XQY3"/>
<dbReference type="PANTHER" id="PTHR43685:SF2">
    <property type="entry name" value="GLYCOSYLTRANSFERASE 2-LIKE DOMAIN-CONTAINING PROTEIN"/>
    <property type="match status" value="1"/>
</dbReference>
<dbReference type="GO" id="GO:0016740">
    <property type="term" value="F:transferase activity"/>
    <property type="evidence" value="ECO:0007669"/>
    <property type="project" value="UniProtKB-KW"/>
</dbReference>
<dbReference type="RefSeq" id="WP_072935661.1">
    <property type="nucleotide sequence ID" value="NZ_FQUG01000005.1"/>
</dbReference>
<dbReference type="Gene3D" id="3.90.550.10">
    <property type="entry name" value="Spore Coat Polysaccharide Biosynthesis Protein SpsA, Chain A"/>
    <property type="match status" value="1"/>
</dbReference>
<dbReference type="InterPro" id="IPR001173">
    <property type="entry name" value="Glyco_trans_2-like"/>
</dbReference>
<dbReference type="SUPFAM" id="SSF53448">
    <property type="entry name" value="Nucleotide-diphospho-sugar transferases"/>
    <property type="match status" value="1"/>
</dbReference>
<accession>A0A1M4XQY3</accession>
<dbReference type="InterPro" id="IPR050834">
    <property type="entry name" value="Glycosyltransf_2"/>
</dbReference>
<dbReference type="CDD" id="cd00761">
    <property type="entry name" value="Glyco_tranf_GTA_type"/>
    <property type="match status" value="1"/>
</dbReference>
<protein>
    <submittedName>
        <fullName evidence="2">Glycosyl transferase family 2</fullName>
    </submittedName>
</protein>
<evidence type="ECO:0000259" key="1">
    <source>
        <dbReference type="Pfam" id="PF00535"/>
    </source>
</evidence>
<gene>
    <name evidence="2" type="ORF">SAMN02745190_01572</name>
</gene>
<dbReference type="OrthoDB" id="396512at2"/>
<feature type="domain" description="Glycosyltransferase 2-like" evidence="1">
    <location>
        <begin position="39"/>
        <end position="152"/>
    </location>
</feature>
<organism evidence="2 3">
    <name type="scientific">Schwartzia succinivorans DSM 10502</name>
    <dbReference type="NCBI Taxonomy" id="1123243"/>
    <lineage>
        <taxon>Bacteria</taxon>
        <taxon>Bacillati</taxon>
        <taxon>Bacillota</taxon>
        <taxon>Negativicutes</taxon>
        <taxon>Selenomonadales</taxon>
        <taxon>Selenomonadaceae</taxon>
        <taxon>Schwartzia</taxon>
    </lineage>
</organism>
<proteinExistence type="predicted"/>
<dbReference type="InterPro" id="IPR029044">
    <property type="entry name" value="Nucleotide-diphossugar_trans"/>
</dbReference>
<dbReference type="Proteomes" id="UP000184404">
    <property type="component" value="Unassembled WGS sequence"/>
</dbReference>
<reference evidence="2 3" key="1">
    <citation type="submission" date="2016-11" db="EMBL/GenBank/DDBJ databases">
        <authorList>
            <person name="Jaros S."/>
            <person name="Januszkiewicz K."/>
            <person name="Wedrychowicz H."/>
        </authorList>
    </citation>
    <scope>NUCLEOTIDE SEQUENCE [LARGE SCALE GENOMIC DNA]</scope>
    <source>
        <strain evidence="2 3">DSM 10502</strain>
    </source>
</reference>
<keyword evidence="3" id="KW-1185">Reference proteome</keyword>
<dbReference type="STRING" id="1123243.SAMN02745190_01572"/>
<name>A0A1M4XQY3_9FIRM</name>
<keyword evidence="2" id="KW-0808">Transferase</keyword>
<sequence length="360" mass="42069">MDTFFDFYGEGEKEFYNKFEGVETVLIQGKHWEKPPLVTILLPTYKRCKLLKEALESALNQVGFDNYQIIVVDNEGEDVDVITDTAKLVSKYDDDKIIYYRHRKSVSFKMDNAAKLAKSKWIVFLHDDDILSPHHLKTLTTIAGRNPMAKYISCPCEEFIDGKDYESAVCGGNYEYELYTNKREMVCSGYYPGWLGALINREAYIETGGMPSYSNGMGDFCMVQKFHYMFGIWELKSMFPLYLRRIWKGQATSDGSEVWAKLYMEEYKYTKYVSRVCHSLTYKYWDRISSYRILEKARNMNTGVYNCNIDLVGLAEQAHMSKNSLCGNFIYKIDMFLLRVYNAIVRRLFIHKRDEGKILL</sequence>
<evidence type="ECO:0000313" key="3">
    <source>
        <dbReference type="Proteomes" id="UP000184404"/>
    </source>
</evidence>
<dbReference type="EMBL" id="FQUG01000005">
    <property type="protein sequence ID" value="SHE95851.1"/>
    <property type="molecule type" value="Genomic_DNA"/>
</dbReference>
<dbReference type="PANTHER" id="PTHR43685">
    <property type="entry name" value="GLYCOSYLTRANSFERASE"/>
    <property type="match status" value="1"/>
</dbReference>
<dbReference type="Pfam" id="PF00535">
    <property type="entry name" value="Glycos_transf_2"/>
    <property type="match status" value="1"/>
</dbReference>
<evidence type="ECO:0000313" key="2">
    <source>
        <dbReference type="EMBL" id="SHE95851.1"/>
    </source>
</evidence>